<evidence type="ECO:0000256" key="1">
    <source>
        <dbReference type="SAM" id="MobiDB-lite"/>
    </source>
</evidence>
<dbReference type="InterPro" id="IPR018910">
    <property type="entry name" value="LpqB_C"/>
</dbReference>
<sequence length="602" mass="64587">MRRRLLALLLGGLMIPAGVAGCGIPRETEVQVDGAGPAAEPGSQNGSGARPPSPTDTSEPGQFVRNYLEAAAAGERDQAYARVKAFIAPDKRDAVLRERPQSSEIEMTVVRLRELPEVTPPNNDRTSKVTVKVQQVGVLRSDGTLAPPVATDTTYVFELRPVRDGRPELLIYGLPNVLLVTDQAVRRYYGAHTIYFWNSDGTRLVPDQRYLPSSVPAQRRITEVVKWLTTGPPDWLAGGVSKLPDGTQVINNATGSDGRWEVNLSMTSANDDKLARLATQLAWSLPPEVTGRLDLKIQNQKRLTVDLKQERDKPAYPAGGSPLRFSVYDGVVRPLAFVGEPIGSVPIEAAKNRNVVSAALSRSGDQVLAALVVTRPDRTQALRVGSGPDPVTVFNDSARPYAAIGRPTWIRSLDPDHPAGLVAADGRLYRFDVRAGMVAVSLNPAGRVTAVAGSLEGHRIALVIGGVLYVASVSVEGGVVTLGQPRRLTTGLTDITAVDWIAENELVFAGNDADRRPAIFQVTVDGAQETALKRDIGAAVTQLSGYPGGAVGALSSFSFMYEANRAAYWNQFDIIKREQVQGAPTPGSGGKAVNPTAPFFYY</sequence>
<protein>
    <submittedName>
        <fullName evidence="4">Sporulation and spore germination</fullName>
    </submittedName>
</protein>
<evidence type="ECO:0000313" key="5">
    <source>
        <dbReference type="Proteomes" id="UP000199385"/>
    </source>
</evidence>
<evidence type="ECO:0000259" key="3">
    <source>
        <dbReference type="SMART" id="SM00909"/>
    </source>
</evidence>
<dbReference type="InterPro" id="IPR019606">
    <property type="entry name" value="GerMN"/>
</dbReference>
<dbReference type="SUPFAM" id="SSF82171">
    <property type="entry name" value="DPP6 N-terminal domain-like"/>
    <property type="match status" value="1"/>
</dbReference>
<accession>A0A1A9A7U0</accession>
<feature type="region of interest" description="Disordered" evidence="1">
    <location>
        <begin position="31"/>
        <end position="61"/>
    </location>
</feature>
<dbReference type="Pfam" id="PF10646">
    <property type="entry name" value="Germane"/>
    <property type="match status" value="1"/>
</dbReference>
<dbReference type="InterPro" id="IPR059026">
    <property type="entry name" value="LpqB_N"/>
</dbReference>
<keyword evidence="5" id="KW-1185">Reference proteome</keyword>
<proteinExistence type="predicted"/>
<feature type="chain" id="PRO_5039145605" evidence="2">
    <location>
        <begin position="21"/>
        <end position="602"/>
    </location>
</feature>
<dbReference type="STRING" id="261654.GA0070611_5559"/>
<dbReference type="PROSITE" id="PS51257">
    <property type="entry name" value="PROKAR_LIPOPROTEIN"/>
    <property type="match status" value="1"/>
</dbReference>
<evidence type="ECO:0000313" key="4">
    <source>
        <dbReference type="EMBL" id="SBT52272.1"/>
    </source>
</evidence>
<dbReference type="Pfam" id="PF10647">
    <property type="entry name" value="Gmad1"/>
    <property type="match status" value="1"/>
</dbReference>
<dbReference type="AlphaFoldDB" id="A0A1A9A7U0"/>
<feature type="signal peptide" evidence="2">
    <location>
        <begin position="1"/>
        <end position="20"/>
    </location>
</feature>
<name>A0A1A9A7U0_9ACTN</name>
<reference evidence="5" key="1">
    <citation type="submission" date="2016-06" db="EMBL/GenBank/DDBJ databases">
        <authorList>
            <person name="Varghese N."/>
            <person name="Submissions Spin"/>
        </authorList>
    </citation>
    <scope>NUCLEOTIDE SEQUENCE [LARGE SCALE GENOMIC DNA]</scope>
    <source>
        <strain evidence="5">DSM 44815</strain>
    </source>
</reference>
<dbReference type="Pfam" id="PF25976">
    <property type="entry name" value="LpqB_N"/>
    <property type="match status" value="1"/>
</dbReference>
<gene>
    <name evidence="4" type="ORF">GA0070611_5559</name>
</gene>
<keyword evidence="2" id="KW-0732">Signal</keyword>
<dbReference type="OrthoDB" id="5172668at2"/>
<feature type="domain" description="GerMN" evidence="3">
    <location>
        <begin position="221"/>
        <end position="306"/>
    </location>
</feature>
<organism evidence="4 5">
    <name type="scientific">Micromonospora auratinigra</name>
    <dbReference type="NCBI Taxonomy" id="261654"/>
    <lineage>
        <taxon>Bacteria</taxon>
        <taxon>Bacillati</taxon>
        <taxon>Actinomycetota</taxon>
        <taxon>Actinomycetes</taxon>
        <taxon>Micromonosporales</taxon>
        <taxon>Micromonosporaceae</taxon>
        <taxon>Micromonospora</taxon>
    </lineage>
</organism>
<dbReference type="EMBL" id="LT594323">
    <property type="protein sequence ID" value="SBT52272.1"/>
    <property type="molecule type" value="Genomic_DNA"/>
</dbReference>
<dbReference type="Proteomes" id="UP000199385">
    <property type="component" value="Chromosome I"/>
</dbReference>
<evidence type="ECO:0000256" key="2">
    <source>
        <dbReference type="SAM" id="SignalP"/>
    </source>
</evidence>
<dbReference type="SMART" id="SM00909">
    <property type="entry name" value="Germane"/>
    <property type="match status" value="1"/>
</dbReference>
<dbReference type="PATRIC" id="fig|261654.4.peg.5631"/>